<comment type="similarity">
    <text evidence="1">Belongs to the IER family.</text>
</comment>
<reference evidence="2" key="3">
    <citation type="submission" date="2015-06" db="UniProtKB">
        <authorList>
            <consortium name="EnsemblMetazoa"/>
        </authorList>
    </citation>
    <scope>IDENTIFICATION</scope>
</reference>
<proteinExistence type="inferred from homology"/>
<accession>X2B6J7</accession>
<dbReference type="AlphaFoldDB" id="X2B6J7"/>
<evidence type="ECO:0000256" key="1">
    <source>
        <dbReference type="ARBA" id="ARBA00006186"/>
    </source>
</evidence>
<dbReference type="HOGENOM" id="CLU_3093457_0_0_1"/>
<dbReference type="EMBL" id="AMQN01000131">
    <property type="status" value="NOT_ANNOTATED_CDS"/>
    <property type="molecule type" value="Genomic_DNA"/>
</dbReference>
<reference evidence="3" key="2">
    <citation type="journal article" date="2013" name="Nature">
        <title>Insights into bilaterian evolution from three spiralian genomes.</title>
        <authorList>
            <person name="Simakov O."/>
            <person name="Marletaz F."/>
            <person name="Cho S.J."/>
            <person name="Edsinger-Gonzales E."/>
            <person name="Havlak P."/>
            <person name="Hellsten U."/>
            <person name="Kuo D.H."/>
            <person name="Larsson T."/>
            <person name="Lv J."/>
            <person name="Arendt D."/>
            <person name="Savage R."/>
            <person name="Osoegawa K."/>
            <person name="de Jong P."/>
            <person name="Grimwood J."/>
            <person name="Chapman J.A."/>
            <person name="Shapiro H."/>
            <person name="Aerts A."/>
            <person name="Otillar R.P."/>
            <person name="Terry A.Y."/>
            <person name="Boore J.L."/>
            <person name="Grigoriev I.V."/>
            <person name="Lindberg D.R."/>
            <person name="Seaver E.C."/>
            <person name="Weisblat D.A."/>
            <person name="Putnam N.H."/>
            <person name="Rokhsar D.S."/>
        </authorList>
    </citation>
    <scope>NUCLEOTIDE SEQUENCE</scope>
    <source>
        <strain evidence="3">I ESC-2004</strain>
    </source>
</reference>
<dbReference type="OrthoDB" id="6358394at2759"/>
<organism evidence="2 3">
    <name type="scientific">Capitella teleta</name>
    <name type="common">Polychaete worm</name>
    <dbReference type="NCBI Taxonomy" id="283909"/>
    <lineage>
        <taxon>Eukaryota</taxon>
        <taxon>Metazoa</taxon>
        <taxon>Spiralia</taxon>
        <taxon>Lophotrochozoa</taxon>
        <taxon>Annelida</taxon>
        <taxon>Polychaeta</taxon>
        <taxon>Sedentaria</taxon>
        <taxon>Scolecida</taxon>
        <taxon>Capitellidae</taxon>
        <taxon>Capitella</taxon>
    </lineage>
</organism>
<sequence length="53" mass="5672">MATTVDAQRLIAMSLGKIHASRGQRGGINLHKNLLVAGVLQKARSVCLVETFP</sequence>
<dbReference type="PANTHER" id="PTHR15895">
    <property type="entry name" value="IMMEDIATE EARLY RESPONSE GENE"/>
    <property type="match status" value="1"/>
</dbReference>
<keyword evidence="3" id="KW-1185">Reference proteome</keyword>
<dbReference type="Proteomes" id="UP000014760">
    <property type="component" value="Unassembled WGS sequence"/>
</dbReference>
<dbReference type="Pfam" id="PF05760">
    <property type="entry name" value="IER"/>
    <property type="match status" value="1"/>
</dbReference>
<dbReference type="InterPro" id="IPR008653">
    <property type="entry name" value="IER"/>
</dbReference>
<reference evidence="3" key="1">
    <citation type="submission" date="2012-12" db="EMBL/GenBank/DDBJ databases">
        <authorList>
            <person name="Hellsten U."/>
            <person name="Grimwood J."/>
            <person name="Chapman J.A."/>
            <person name="Shapiro H."/>
            <person name="Aerts A."/>
            <person name="Otillar R.P."/>
            <person name="Terry A.Y."/>
            <person name="Boore J.L."/>
            <person name="Simakov O."/>
            <person name="Marletaz F."/>
            <person name="Cho S.-J."/>
            <person name="Edsinger-Gonzales E."/>
            <person name="Havlak P."/>
            <person name="Kuo D.-H."/>
            <person name="Larsson T."/>
            <person name="Lv J."/>
            <person name="Arendt D."/>
            <person name="Savage R."/>
            <person name="Osoegawa K."/>
            <person name="de Jong P."/>
            <person name="Lindberg D.R."/>
            <person name="Seaver E.C."/>
            <person name="Weisblat D.A."/>
            <person name="Putnam N.H."/>
            <person name="Grigoriev I.V."/>
            <person name="Rokhsar D.S."/>
        </authorList>
    </citation>
    <scope>NUCLEOTIDE SEQUENCE</scope>
    <source>
        <strain evidence="3">I ESC-2004</strain>
    </source>
</reference>
<evidence type="ECO:0000313" key="3">
    <source>
        <dbReference type="Proteomes" id="UP000014760"/>
    </source>
</evidence>
<name>X2B6J7_CAPTE</name>
<evidence type="ECO:0000313" key="2">
    <source>
        <dbReference type="EnsemblMetazoa" id="CapteP59273"/>
    </source>
</evidence>
<dbReference type="EnsemblMetazoa" id="CapteT59273">
    <property type="protein sequence ID" value="CapteP59273"/>
    <property type="gene ID" value="CapteG59273"/>
</dbReference>
<protein>
    <submittedName>
        <fullName evidence="2">Uncharacterized protein</fullName>
    </submittedName>
</protein>